<dbReference type="InterPro" id="IPR038177">
    <property type="entry name" value="IAT_beta_sf"/>
</dbReference>
<accession>A0A5C7DPF3</accession>
<dbReference type="Gene3D" id="2.40.160.160">
    <property type="entry name" value="Inverse autotransporter, beta-domain"/>
    <property type="match status" value="1"/>
</dbReference>
<organism evidence="2 3">
    <name type="scientific">Campylobacter volucris</name>
    <dbReference type="NCBI Taxonomy" id="1031542"/>
    <lineage>
        <taxon>Bacteria</taxon>
        <taxon>Pseudomonadati</taxon>
        <taxon>Campylobacterota</taxon>
        <taxon>Epsilonproteobacteria</taxon>
        <taxon>Campylobacterales</taxon>
        <taxon>Campylobacteraceae</taxon>
        <taxon>Campylobacter</taxon>
    </lineage>
</organism>
<proteinExistence type="predicted"/>
<name>A0A5C7DPF3_9BACT</name>
<feature type="domain" description="Inverse autotransporter beta-domain" evidence="1">
    <location>
        <begin position="61"/>
        <end position="171"/>
    </location>
</feature>
<evidence type="ECO:0000313" key="2">
    <source>
        <dbReference type="EMBL" id="TXE86255.1"/>
    </source>
</evidence>
<dbReference type="RefSeq" id="WP_147555875.1">
    <property type="nucleotide sequence ID" value="NZ_VOWJ01000031.1"/>
</dbReference>
<dbReference type="AlphaFoldDB" id="A0A5C7DPF3"/>
<sequence length="274" mass="31718">MKKILACCVMFGMSFGTNLEDSLNVDENISLEKENKEISKQVFFQKPKEYKQETTDLGTFASKSLGNVLNLSSNDTTESNVDYNALNISIKSINTLLDYENSTLLLEKQARFSQDEHAYSLGLINRYDFDQFKLGFNAFNDQYSEAKAKKSFGTEVQFSDFFKAYANRYDVQESNSNDSTELGVVIDVPYFKIVNINTNIKETQKQYNITYSPFSLLDLSLNYQDEQIAKDQTSMWVKIKLSYEQNLIKQLYQGWYQKSNIADFKRYGFATRTY</sequence>
<reference evidence="2 3" key="1">
    <citation type="submission" date="2019-07" db="EMBL/GenBank/DDBJ databases">
        <title>Rapid identification of Enteric Bacteria from Whole Genome Sequences (WGS) using Average Nucleotide Identity (ANI).</title>
        <authorList>
            <person name="Lane C."/>
        </authorList>
    </citation>
    <scope>NUCLEOTIDE SEQUENCE [LARGE SCALE GENOMIC DNA]</scope>
    <source>
        <strain evidence="2 3">2016D-0084</strain>
    </source>
</reference>
<protein>
    <recommendedName>
        <fullName evidence="1">Inverse autotransporter beta-domain domain-containing protein</fullName>
    </recommendedName>
</protein>
<dbReference type="InterPro" id="IPR024519">
    <property type="entry name" value="IAT_beta"/>
</dbReference>
<evidence type="ECO:0000259" key="1">
    <source>
        <dbReference type="Pfam" id="PF11924"/>
    </source>
</evidence>
<dbReference type="Proteomes" id="UP000321629">
    <property type="component" value="Unassembled WGS sequence"/>
</dbReference>
<evidence type="ECO:0000313" key="3">
    <source>
        <dbReference type="Proteomes" id="UP000321629"/>
    </source>
</evidence>
<gene>
    <name evidence="2" type="ORF">FPD38_06305</name>
</gene>
<dbReference type="Pfam" id="PF11924">
    <property type="entry name" value="IAT_beta"/>
    <property type="match status" value="1"/>
</dbReference>
<comment type="caution">
    <text evidence="2">The sequence shown here is derived from an EMBL/GenBank/DDBJ whole genome shotgun (WGS) entry which is preliminary data.</text>
</comment>
<dbReference type="EMBL" id="VOWJ01000031">
    <property type="protein sequence ID" value="TXE86255.1"/>
    <property type="molecule type" value="Genomic_DNA"/>
</dbReference>